<protein>
    <submittedName>
        <fullName evidence="2">GDP-mannose-dependent monoacylated alpha-(1-6)-phosphatidylinositol monomannoside mannosyltransferase</fullName>
        <ecNumber evidence="2">2.4.1.346</ecNumber>
    </submittedName>
</protein>
<dbReference type="Gene3D" id="3.40.50.2000">
    <property type="entry name" value="Glycogen Phosphorylase B"/>
    <property type="match status" value="1"/>
</dbReference>
<dbReference type="EMBL" id="SZUV01000001">
    <property type="protein sequence ID" value="TQN51190.1"/>
    <property type="molecule type" value="Genomic_DNA"/>
</dbReference>
<organism evidence="2 3">
    <name type="scientific">Acidithiobacillus thiooxidans ATCC 19377</name>
    <dbReference type="NCBI Taxonomy" id="637390"/>
    <lineage>
        <taxon>Bacteria</taxon>
        <taxon>Pseudomonadati</taxon>
        <taxon>Pseudomonadota</taxon>
        <taxon>Acidithiobacillia</taxon>
        <taxon>Acidithiobacillales</taxon>
        <taxon>Acidithiobacillaceae</taxon>
        <taxon>Acidithiobacillus</taxon>
    </lineage>
</organism>
<dbReference type="RefSeq" id="WP_142087158.1">
    <property type="nucleotide sequence ID" value="NZ_SZUV01000001.1"/>
</dbReference>
<dbReference type="EC" id="2.4.1.346" evidence="2"/>
<accession>A0A543Q4E2</accession>
<feature type="domain" description="Glycosyl transferase family 1" evidence="1">
    <location>
        <begin position="200"/>
        <end position="364"/>
    </location>
</feature>
<reference evidence="2 3" key="1">
    <citation type="submission" date="2019-03" db="EMBL/GenBank/DDBJ databases">
        <title>New insights into Acidothiobacillus thiooxidans sulfur metabolism through coupled gene expression, solution geochemistry, microscopy and spectroscopy analyses.</title>
        <authorList>
            <person name="Camacho D."/>
            <person name="Frazao R."/>
            <person name="Fouillen A."/>
            <person name="Nanci A."/>
            <person name="Lang B.F."/>
            <person name="Apte S.C."/>
            <person name="Baron C."/>
            <person name="Warren L.A."/>
        </authorList>
    </citation>
    <scope>NUCLEOTIDE SEQUENCE [LARGE SCALE GENOMIC DNA]</scope>
    <source>
        <strain evidence="2 3">ATCC 19377</strain>
    </source>
</reference>
<dbReference type="CDD" id="cd03804">
    <property type="entry name" value="GT4_WbaZ-like"/>
    <property type="match status" value="1"/>
</dbReference>
<gene>
    <name evidence="2" type="primary">pimB</name>
    <name evidence="2" type="ORF">DLNHIDIE_01058</name>
</gene>
<dbReference type="AlphaFoldDB" id="A0A543Q4E2"/>
<dbReference type="PANTHER" id="PTHR45947:SF3">
    <property type="entry name" value="SULFOQUINOVOSYL TRANSFERASE SQD2"/>
    <property type="match status" value="1"/>
</dbReference>
<name>A0A543Q4E2_ACITH</name>
<comment type="caution">
    <text evidence="2">The sequence shown here is derived from an EMBL/GenBank/DDBJ whole genome shotgun (WGS) entry which is preliminary data.</text>
</comment>
<dbReference type="GO" id="GO:0016757">
    <property type="term" value="F:glycosyltransferase activity"/>
    <property type="evidence" value="ECO:0007669"/>
    <property type="project" value="UniProtKB-KW"/>
</dbReference>
<dbReference type="InterPro" id="IPR001296">
    <property type="entry name" value="Glyco_trans_1"/>
</dbReference>
<evidence type="ECO:0000313" key="2">
    <source>
        <dbReference type="EMBL" id="TQN51190.1"/>
    </source>
</evidence>
<evidence type="ECO:0000259" key="1">
    <source>
        <dbReference type="Pfam" id="PF00534"/>
    </source>
</evidence>
<sequence length="397" mass="44798">MTLQKPRVAIVHDWLVTYAGAERVLEQMIQCYPEADLFSLVDFLPDNKRGFIANKPVHTSFIQKLPKARTKYRSYLPLMALAIEQFDLSSYDLILSSSHAVAKGVLTGPDQLHISYVHSPIRYAWDLQHQYLKESRLDHGIKGWIARIILHYVRLWDTRTANGVDSFIANSAFVARRIFKVYRRQAQIIAPPVDISSFTLQQEKQNYYVTASRMVPYKKVDLIVAAFTAMPDKKLIVIGDGPDYEKVRAAAGPNVQLLGFAESQVLLEHLQNAKAFVFAAEEDFGIAPLEAQACGTPVIAFGKGGARETIVPLLEENAQNDGPVCQEPTGVFFYEQTQSAMIAAVEYFEKNTARIKPINCRENALCFSSERFCNEFKTFVENEWDKFNSRALGTSDI</sequence>
<dbReference type="SUPFAM" id="SSF53756">
    <property type="entry name" value="UDP-Glycosyltransferase/glycogen phosphorylase"/>
    <property type="match status" value="1"/>
</dbReference>
<proteinExistence type="predicted"/>
<dbReference type="Pfam" id="PF00534">
    <property type="entry name" value="Glycos_transf_1"/>
    <property type="match status" value="1"/>
</dbReference>
<evidence type="ECO:0000313" key="3">
    <source>
        <dbReference type="Proteomes" id="UP000315403"/>
    </source>
</evidence>
<dbReference type="Proteomes" id="UP000315403">
    <property type="component" value="Unassembled WGS sequence"/>
</dbReference>
<keyword evidence="2" id="KW-0328">Glycosyltransferase</keyword>
<keyword evidence="2" id="KW-0808">Transferase</keyword>
<dbReference type="InterPro" id="IPR050194">
    <property type="entry name" value="Glycosyltransferase_grp1"/>
</dbReference>
<dbReference type="PANTHER" id="PTHR45947">
    <property type="entry name" value="SULFOQUINOVOSYL TRANSFERASE SQD2"/>
    <property type="match status" value="1"/>
</dbReference>